<organism evidence="1 2">
    <name type="scientific">Daedalea quercina L-15889</name>
    <dbReference type="NCBI Taxonomy" id="1314783"/>
    <lineage>
        <taxon>Eukaryota</taxon>
        <taxon>Fungi</taxon>
        <taxon>Dikarya</taxon>
        <taxon>Basidiomycota</taxon>
        <taxon>Agaricomycotina</taxon>
        <taxon>Agaricomycetes</taxon>
        <taxon>Polyporales</taxon>
        <taxon>Fomitopsis</taxon>
    </lineage>
</organism>
<keyword evidence="2" id="KW-1185">Reference proteome</keyword>
<protein>
    <submittedName>
        <fullName evidence="1">Uncharacterized protein</fullName>
    </submittedName>
</protein>
<dbReference type="Proteomes" id="UP000076727">
    <property type="component" value="Unassembled WGS sequence"/>
</dbReference>
<evidence type="ECO:0000313" key="1">
    <source>
        <dbReference type="EMBL" id="KZT64145.1"/>
    </source>
</evidence>
<gene>
    <name evidence="1" type="ORF">DAEQUDRAFT_732993</name>
</gene>
<dbReference type="AlphaFoldDB" id="A0A165LA11"/>
<evidence type="ECO:0000313" key="2">
    <source>
        <dbReference type="Proteomes" id="UP000076727"/>
    </source>
</evidence>
<reference evidence="1 2" key="1">
    <citation type="journal article" date="2016" name="Mol. Biol. Evol.">
        <title>Comparative Genomics of Early-Diverging Mushroom-Forming Fungi Provides Insights into the Origins of Lignocellulose Decay Capabilities.</title>
        <authorList>
            <person name="Nagy L.G."/>
            <person name="Riley R."/>
            <person name="Tritt A."/>
            <person name="Adam C."/>
            <person name="Daum C."/>
            <person name="Floudas D."/>
            <person name="Sun H."/>
            <person name="Yadav J.S."/>
            <person name="Pangilinan J."/>
            <person name="Larsson K.H."/>
            <person name="Matsuura K."/>
            <person name="Barry K."/>
            <person name="Labutti K."/>
            <person name="Kuo R."/>
            <person name="Ohm R.A."/>
            <person name="Bhattacharya S.S."/>
            <person name="Shirouzu T."/>
            <person name="Yoshinaga Y."/>
            <person name="Martin F.M."/>
            <person name="Grigoriev I.V."/>
            <person name="Hibbett D.S."/>
        </authorList>
    </citation>
    <scope>NUCLEOTIDE SEQUENCE [LARGE SCALE GENOMIC DNA]</scope>
    <source>
        <strain evidence="1 2">L-15889</strain>
    </source>
</reference>
<proteinExistence type="predicted"/>
<accession>A0A165LA11</accession>
<feature type="non-terminal residue" evidence="1">
    <location>
        <position position="1"/>
    </location>
</feature>
<sequence>VLPLCSPGATCVTLPRSCSRVPDLQYIKHHAMDLLCMRCQARDKRMHSGVLSGTL</sequence>
<dbReference type="EMBL" id="KV429139">
    <property type="protein sequence ID" value="KZT64145.1"/>
    <property type="molecule type" value="Genomic_DNA"/>
</dbReference>
<name>A0A165LA11_9APHY</name>